<organism evidence="3 4">
    <name type="scientific">Niveomyces insectorum RCEF 264</name>
    <dbReference type="NCBI Taxonomy" id="1081102"/>
    <lineage>
        <taxon>Eukaryota</taxon>
        <taxon>Fungi</taxon>
        <taxon>Dikarya</taxon>
        <taxon>Ascomycota</taxon>
        <taxon>Pezizomycotina</taxon>
        <taxon>Sordariomycetes</taxon>
        <taxon>Hypocreomycetidae</taxon>
        <taxon>Hypocreales</taxon>
        <taxon>Cordycipitaceae</taxon>
        <taxon>Niveomyces</taxon>
    </lineage>
</organism>
<evidence type="ECO:0000259" key="2">
    <source>
        <dbReference type="Pfam" id="PF07110"/>
    </source>
</evidence>
<proteinExistence type="inferred from homology"/>
<dbReference type="SUPFAM" id="SSF54909">
    <property type="entry name" value="Dimeric alpha+beta barrel"/>
    <property type="match status" value="1"/>
</dbReference>
<evidence type="ECO:0000313" key="3">
    <source>
        <dbReference type="EMBL" id="OAA63519.1"/>
    </source>
</evidence>
<dbReference type="GO" id="GO:0016491">
    <property type="term" value="F:oxidoreductase activity"/>
    <property type="evidence" value="ECO:0007669"/>
    <property type="project" value="InterPro"/>
</dbReference>
<dbReference type="Gene3D" id="3.30.70.100">
    <property type="match status" value="1"/>
</dbReference>
<feature type="domain" description="EthD" evidence="2">
    <location>
        <begin position="50"/>
        <end position="143"/>
    </location>
</feature>
<dbReference type="OrthoDB" id="3454835at2759"/>
<keyword evidence="4" id="KW-1185">Reference proteome</keyword>
<dbReference type="Proteomes" id="UP000076874">
    <property type="component" value="Unassembled WGS sequence"/>
</dbReference>
<accession>A0A167WA28</accession>
<comment type="similarity">
    <text evidence="1">Belongs to the tpcK family.</text>
</comment>
<dbReference type="InterPro" id="IPR011008">
    <property type="entry name" value="Dimeric_a/b-barrel"/>
</dbReference>
<dbReference type="InterPro" id="IPR009799">
    <property type="entry name" value="EthD_dom"/>
</dbReference>
<evidence type="ECO:0000256" key="1">
    <source>
        <dbReference type="ARBA" id="ARBA00005986"/>
    </source>
</evidence>
<dbReference type="STRING" id="1081102.A0A167WA28"/>
<gene>
    <name evidence="3" type="ORF">SPI_03682</name>
</gene>
<name>A0A167WA28_9HYPO</name>
<comment type="caution">
    <text evidence="3">The sequence shown here is derived from an EMBL/GenBank/DDBJ whole genome shotgun (WGS) entry which is preliminary data.</text>
</comment>
<dbReference type="Pfam" id="PF07110">
    <property type="entry name" value="EthD"/>
    <property type="match status" value="1"/>
</dbReference>
<dbReference type="EMBL" id="AZHD01000005">
    <property type="protein sequence ID" value="OAA63519.1"/>
    <property type="molecule type" value="Genomic_DNA"/>
</dbReference>
<protein>
    <submittedName>
        <fullName evidence="3">Dimeric alpha-beta barrel</fullName>
    </submittedName>
</protein>
<sequence>MATTTTSTDGRRANGHQRVEHAFAHDELSYDADRKVEGCVKASFFFRKLPDVSYEHFEKHWSTVHADLTVAGKPFSEYNCIRYVQQSMPPDVRARLERIGQHPMPFDGCSIIWFRTWDDYERFFSQHAYTAVADDCRHFMDRSSLTVYAGHDLIIFGKGIPGVDENDGIQVPNTRE</sequence>
<dbReference type="AlphaFoldDB" id="A0A167WA28"/>
<reference evidence="3 4" key="1">
    <citation type="journal article" date="2016" name="Genome Biol. Evol.">
        <title>Divergent and convergent evolution of fungal pathogenicity.</title>
        <authorList>
            <person name="Shang Y."/>
            <person name="Xiao G."/>
            <person name="Zheng P."/>
            <person name="Cen K."/>
            <person name="Zhan S."/>
            <person name="Wang C."/>
        </authorList>
    </citation>
    <scope>NUCLEOTIDE SEQUENCE [LARGE SCALE GENOMIC DNA]</scope>
    <source>
        <strain evidence="3 4">RCEF 264</strain>
    </source>
</reference>
<evidence type="ECO:0000313" key="4">
    <source>
        <dbReference type="Proteomes" id="UP000076874"/>
    </source>
</evidence>